<dbReference type="SUPFAM" id="SSF55874">
    <property type="entry name" value="ATPase domain of HSP90 chaperone/DNA topoisomerase II/histidine kinase"/>
    <property type="match status" value="1"/>
</dbReference>
<dbReference type="InterPro" id="IPR036890">
    <property type="entry name" value="HATPase_C_sf"/>
</dbReference>
<accession>A0ABQ5K471</accession>
<feature type="domain" description="Histidine kinase/HSP90-like ATPase" evidence="1">
    <location>
        <begin position="2"/>
        <end position="49"/>
    </location>
</feature>
<sequence>MLENACIHAYPNQEGVITLSLTSHIVEEEEYVKIQVKDTGIGIPEDKIE</sequence>
<evidence type="ECO:0000313" key="2">
    <source>
        <dbReference type="EMBL" id="GKT24903.1"/>
    </source>
</evidence>
<evidence type="ECO:0000313" key="3">
    <source>
        <dbReference type="Proteomes" id="UP001057375"/>
    </source>
</evidence>
<keyword evidence="3" id="KW-1185">Reference proteome</keyword>
<protein>
    <recommendedName>
        <fullName evidence="1">Histidine kinase/HSP90-like ATPase domain-containing protein</fullName>
    </recommendedName>
</protein>
<name>A0ABQ5K471_9EUKA</name>
<reference evidence="2" key="1">
    <citation type="submission" date="2022-03" db="EMBL/GenBank/DDBJ databases">
        <title>Draft genome sequence of Aduncisulcus paluster, a free-living microaerophilic Fornicata.</title>
        <authorList>
            <person name="Yuyama I."/>
            <person name="Kume K."/>
            <person name="Tamura T."/>
            <person name="Inagaki Y."/>
            <person name="Hashimoto T."/>
        </authorList>
    </citation>
    <scope>NUCLEOTIDE SEQUENCE</scope>
    <source>
        <strain evidence="2">NY0171</strain>
    </source>
</reference>
<comment type="caution">
    <text evidence="2">The sequence shown here is derived from an EMBL/GenBank/DDBJ whole genome shotgun (WGS) entry which is preliminary data.</text>
</comment>
<dbReference type="InterPro" id="IPR003594">
    <property type="entry name" value="HATPase_dom"/>
</dbReference>
<dbReference type="Proteomes" id="UP001057375">
    <property type="component" value="Unassembled WGS sequence"/>
</dbReference>
<organism evidence="2 3">
    <name type="scientific">Aduncisulcus paluster</name>
    <dbReference type="NCBI Taxonomy" id="2918883"/>
    <lineage>
        <taxon>Eukaryota</taxon>
        <taxon>Metamonada</taxon>
        <taxon>Carpediemonas-like organisms</taxon>
        <taxon>Aduncisulcus</taxon>
    </lineage>
</organism>
<gene>
    <name evidence="2" type="ORF">ADUPG1_004617</name>
</gene>
<proteinExistence type="predicted"/>
<dbReference type="Gene3D" id="3.30.565.10">
    <property type="entry name" value="Histidine kinase-like ATPase, C-terminal domain"/>
    <property type="match status" value="1"/>
</dbReference>
<feature type="non-terminal residue" evidence="2">
    <location>
        <position position="49"/>
    </location>
</feature>
<dbReference type="EMBL" id="BQXS01007048">
    <property type="protein sequence ID" value="GKT24903.1"/>
    <property type="molecule type" value="Genomic_DNA"/>
</dbReference>
<evidence type="ECO:0000259" key="1">
    <source>
        <dbReference type="Pfam" id="PF02518"/>
    </source>
</evidence>
<dbReference type="Pfam" id="PF02518">
    <property type="entry name" value="HATPase_c"/>
    <property type="match status" value="1"/>
</dbReference>